<proteinExistence type="predicted"/>
<dbReference type="PANTHER" id="PTHR31963:SF28">
    <property type="entry name" value="GUSTATORY RECEPTOR"/>
    <property type="match status" value="1"/>
</dbReference>
<keyword evidence="1" id="KW-0812">Transmembrane</keyword>
<sequence>MAAYHAPPPEDTSIQISLINVPPHSDDTHLDKHLRRLESFLRFFGFCQYSPLNITISWLAFLAIGVVMPLLILEYSYCSDCEKFEIRVFEVEVLVAQAILAAISLLCVSHNLRKYRVRRLLFVDRYRGHVAQFRDLYIQKIQSQPGLAAGLGLIQVSWTSTVTPSSMYAAIRFSHHPQPPWSRPCQSRSTVSLPCPFTRHPSHSNWEGLGGYGWREGAGGNRDWGRQKMVGSGGLGGGWQGWERGFFRVLAVWILPCFLLKAAREVVRSIYVRHGPWWQSIGVVIALLVSWTYLTVIFLSGTALFNLVCNLQVIHFESFGKLLERDLDVSIYIDEHIRLRHYLSKISHRFRIFLLLEFLGVTVSLLVALLQTTGNHGILNLINGGDFGVSSIIDLVGIILCLHAAAKITHRAQGIASVASSWHVYVTCNSNGASQAGTTTNGGNFEAGNSTGALPTYSSESDLESTEYVPMPTNTQLASYMSSYHKRQSFGTYAEQSRNFYSIFWFNFLGSL</sequence>
<gene>
    <name evidence="2" type="ORF">Acr_26g0006780</name>
</gene>
<evidence type="ECO:0000313" key="3">
    <source>
        <dbReference type="Proteomes" id="UP000585474"/>
    </source>
</evidence>
<dbReference type="OrthoDB" id="1897957at2759"/>
<feature type="transmembrane region" description="Helical" evidence="1">
    <location>
        <begin position="389"/>
        <end position="406"/>
    </location>
</feature>
<feature type="transmembrane region" description="Helical" evidence="1">
    <location>
        <begin position="350"/>
        <end position="369"/>
    </location>
</feature>
<keyword evidence="3" id="KW-1185">Reference proteome</keyword>
<dbReference type="Pfam" id="PF12056">
    <property type="entry name" value="DUF3537"/>
    <property type="match status" value="2"/>
</dbReference>
<keyword evidence="1" id="KW-1133">Transmembrane helix</keyword>
<name>A0A7J0H313_9ERIC</name>
<evidence type="ECO:0000256" key="1">
    <source>
        <dbReference type="SAM" id="Phobius"/>
    </source>
</evidence>
<evidence type="ECO:0000313" key="2">
    <source>
        <dbReference type="EMBL" id="GFZ17408.1"/>
    </source>
</evidence>
<protein>
    <submittedName>
        <fullName evidence="2">Zinc finger CONSTANS-like protein</fullName>
    </submittedName>
</protein>
<feature type="transmembrane region" description="Helical" evidence="1">
    <location>
        <begin position="283"/>
        <end position="308"/>
    </location>
</feature>
<dbReference type="InterPro" id="IPR021924">
    <property type="entry name" value="DUF3537"/>
</dbReference>
<feature type="transmembrane region" description="Helical" evidence="1">
    <location>
        <begin position="52"/>
        <end position="73"/>
    </location>
</feature>
<keyword evidence="1" id="KW-0472">Membrane</keyword>
<dbReference type="EMBL" id="BJWL01000026">
    <property type="protein sequence ID" value="GFZ17408.1"/>
    <property type="molecule type" value="Genomic_DNA"/>
</dbReference>
<comment type="caution">
    <text evidence="2">The sequence shown here is derived from an EMBL/GenBank/DDBJ whole genome shotgun (WGS) entry which is preliminary data.</text>
</comment>
<dbReference type="PANTHER" id="PTHR31963">
    <property type="entry name" value="RAS GUANINE NUCLEOTIDE EXCHANGE FACTOR K"/>
    <property type="match status" value="1"/>
</dbReference>
<dbReference type="Proteomes" id="UP000585474">
    <property type="component" value="Unassembled WGS sequence"/>
</dbReference>
<dbReference type="AlphaFoldDB" id="A0A7J0H313"/>
<organism evidence="2 3">
    <name type="scientific">Actinidia rufa</name>
    <dbReference type="NCBI Taxonomy" id="165716"/>
    <lineage>
        <taxon>Eukaryota</taxon>
        <taxon>Viridiplantae</taxon>
        <taxon>Streptophyta</taxon>
        <taxon>Embryophyta</taxon>
        <taxon>Tracheophyta</taxon>
        <taxon>Spermatophyta</taxon>
        <taxon>Magnoliopsida</taxon>
        <taxon>eudicotyledons</taxon>
        <taxon>Gunneridae</taxon>
        <taxon>Pentapetalae</taxon>
        <taxon>asterids</taxon>
        <taxon>Ericales</taxon>
        <taxon>Actinidiaceae</taxon>
        <taxon>Actinidia</taxon>
    </lineage>
</organism>
<accession>A0A7J0H313</accession>
<feature type="transmembrane region" description="Helical" evidence="1">
    <location>
        <begin position="245"/>
        <end position="263"/>
    </location>
</feature>
<feature type="transmembrane region" description="Helical" evidence="1">
    <location>
        <begin position="93"/>
        <end position="112"/>
    </location>
</feature>
<reference evidence="2 3" key="1">
    <citation type="submission" date="2019-07" db="EMBL/GenBank/DDBJ databases">
        <title>De Novo Assembly of kiwifruit Actinidia rufa.</title>
        <authorList>
            <person name="Sugita-Konishi S."/>
            <person name="Sato K."/>
            <person name="Mori E."/>
            <person name="Abe Y."/>
            <person name="Kisaki G."/>
            <person name="Hamano K."/>
            <person name="Suezawa K."/>
            <person name="Otani M."/>
            <person name="Fukuda T."/>
            <person name="Manabe T."/>
            <person name="Gomi K."/>
            <person name="Tabuchi M."/>
            <person name="Akimitsu K."/>
            <person name="Kataoka I."/>
        </authorList>
    </citation>
    <scope>NUCLEOTIDE SEQUENCE [LARGE SCALE GENOMIC DNA]</scope>
    <source>
        <strain evidence="3">cv. Fuchu</strain>
    </source>
</reference>